<protein>
    <recommendedName>
        <fullName evidence="7">DUF732 domain-containing protein</fullName>
    </recommendedName>
</protein>
<feature type="compositionally biased region" description="Low complexity" evidence="1">
    <location>
        <begin position="39"/>
        <end position="61"/>
    </location>
</feature>
<evidence type="ECO:0000313" key="6">
    <source>
        <dbReference type="Proteomes" id="UP001265983"/>
    </source>
</evidence>
<dbReference type="Proteomes" id="UP001265983">
    <property type="component" value="Unassembled WGS sequence"/>
</dbReference>
<evidence type="ECO:0000313" key="5">
    <source>
        <dbReference type="Proteomes" id="UP000423525"/>
    </source>
</evidence>
<reference evidence="4 5" key="1">
    <citation type="submission" date="2019-11" db="EMBL/GenBank/DDBJ databases">
        <authorList>
            <person name="Brisse S."/>
        </authorList>
    </citation>
    <scope>NUCLEOTIDE SEQUENCE [LARGE SCALE GENOMIC DNA]</scope>
    <source>
        <strain evidence="4">FRC0190</strain>
    </source>
</reference>
<keyword evidence="2" id="KW-0732">Signal</keyword>
<dbReference type="EMBL" id="JARUHM010000015">
    <property type="protein sequence ID" value="MDT9411937.1"/>
    <property type="molecule type" value="Genomic_DNA"/>
</dbReference>
<organism evidence="4 5">
    <name type="scientific">Corynebacterium rouxii</name>
    <dbReference type="NCBI Taxonomy" id="2719119"/>
    <lineage>
        <taxon>Bacteria</taxon>
        <taxon>Bacillati</taxon>
        <taxon>Actinomycetota</taxon>
        <taxon>Actinomycetes</taxon>
        <taxon>Mycobacteriales</taxon>
        <taxon>Corynebacteriaceae</taxon>
        <taxon>Corynebacterium</taxon>
    </lineage>
</organism>
<dbReference type="EMBL" id="LR738855">
    <property type="protein sequence ID" value="VZH86314.1"/>
    <property type="molecule type" value="Genomic_DNA"/>
</dbReference>
<feature type="signal peptide" evidence="2">
    <location>
        <begin position="1"/>
        <end position="21"/>
    </location>
</feature>
<proteinExistence type="predicted"/>
<gene>
    <name evidence="4" type="ORF">FRC0190_02231</name>
    <name evidence="3" type="ORF">P8T80_11265</name>
</gene>
<dbReference type="AlphaFoldDB" id="A0A6I8MIF2"/>
<keyword evidence="6" id="KW-1185">Reference proteome</keyword>
<reference evidence="3 6" key="2">
    <citation type="submission" date="2023-03" db="EMBL/GenBank/DDBJ databases">
        <title>Whole genome sequence of the first Corynebacterium rouxii strains isolated in Brazil: a recent member of Corynebacterium diphtheriae complex.</title>
        <authorList>
            <person name="Vieira V."/>
            <person name="Ramos J.N."/>
            <person name="Araujo M.R.B."/>
            <person name="Baio P.V."/>
            <person name="Sant'Anna L.O."/>
            <person name="Veras J.F.C."/>
            <person name="Vieira E.M.D."/>
            <person name="Sousa M.A.B."/>
            <person name="Camargo C.H."/>
            <person name="Sacchi C.T."/>
            <person name="Campos K.R."/>
            <person name="Santos M.B.N."/>
            <person name="Bokermann S."/>
            <person name="Alvim L.B."/>
            <person name="Santos L.S."/>
            <person name="Mattos-Guaraldi A.L."/>
        </authorList>
    </citation>
    <scope>NUCLEOTIDE SEQUENCE [LARGE SCALE GENOMIC DNA]</scope>
    <source>
        <strain evidence="3 6">70862</strain>
    </source>
</reference>
<feature type="region of interest" description="Disordered" evidence="1">
    <location>
        <begin position="23"/>
        <end position="102"/>
    </location>
</feature>
<evidence type="ECO:0000256" key="1">
    <source>
        <dbReference type="SAM" id="MobiDB-lite"/>
    </source>
</evidence>
<dbReference type="RefSeq" id="WP_155874333.1">
    <property type="nucleotide sequence ID" value="NZ_CP168248.1"/>
</dbReference>
<sequence>MRRAVIVAAAACLALAGCGKATVTDEEQSTSVAPLTKPSKAAAKGSESSSAKASASSSRSAEPTAVMGGPAGEPQENDVPGKQVSEVPQQSFEPTKQDKGYLESLEKGGVKVEGVESQMVGLGNLVCGKADGVNPATVQAVAGQLIEQKRTTKNFDELVKLIESSAKSAYC</sequence>
<feature type="chain" id="PRO_5026052733" description="DUF732 domain-containing protein" evidence="2">
    <location>
        <begin position="22"/>
        <end position="171"/>
    </location>
</feature>
<name>A0A6I8MIF2_9CORY</name>
<evidence type="ECO:0000313" key="3">
    <source>
        <dbReference type="EMBL" id="MDT9411937.1"/>
    </source>
</evidence>
<evidence type="ECO:0008006" key="7">
    <source>
        <dbReference type="Google" id="ProtNLM"/>
    </source>
</evidence>
<accession>A0A6I8MIF2</accession>
<dbReference type="PROSITE" id="PS51257">
    <property type="entry name" value="PROKAR_LIPOPROTEIN"/>
    <property type="match status" value="1"/>
</dbReference>
<evidence type="ECO:0000313" key="4">
    <source>
        <dbReference type="EMBL" id="VZH86314.1"/>
    </source>
</evidence>
<dbReference type="KEGG" id="crf:FRC0190_02231"/>
<dbReference type="Proteomes" id="UP000423525">
    <property type="component" value="Chromosome"/>
</dbReference>
<evidence type="ECO:0000256" key="2">
    <source>
        <dbReference type="SAM" id="SignalP"/>
    </source>
</evidence>